<evidence type="ECO:0000313" key="1">
    <source>
        <dbReference type="EMBL" id="KJN26693.1"/>
    </source>
</evidence>
<name>A0A0F1AYC9_9ENTR</name>
<comment type="caution">
    <text evidence="1">The sequence shown here is derived from an EMBL/GenBank/DDBJ whole genome shotgun (WGS) entry which is preliminary data.</text>
</comment>
<dbReference type="Proteomes" id="UP000033352">
    <property type="component" value="Unassembled WGS sequence"/>
</dbReference>
<accession>A0A0F1AYC9</accession>
<evidence type="ECO:0008006" key="3">
    <source>
        <dbReference type="Google" id="ProtNLM"/>
    </source>
</evidence>
<organism evidence="1 2">
    <name type="scientific">Enterobacter sichuanensis</name>
    <dbReference type="NCBI Taxonomy" id="2071710"/>
    <lineage>
        <taxon>Bacteria</taxon>
        <taxon>Pseudomonadati</taxon>
        <taxon>Pseudomonadota</taxon>
        <taxon>Gammaproteobacteria</taxon>
        <taxon>Enterobacterales</taxon>
        <taxon>Enterobacteriaceae</taxon>
        <taxon>Enterobacter</taxon>
        <taxon>Enterobacter cloacae complex</taxon>
    </lineage>
</organism>
<proteinExistence type="predicted"/>
<dbReference type="PATRIC" id="fig|1619248.3.peg.1551"/>
<dbReference type="AlphaFoldDB" id="A0A0F1AYC9"/>
<dbReference type="RefSeq" id="WP_025760167.1">
    <property type="nucleotide sequence ID" value="NZ_JAMGNB010000001.1"/>
</dbReference>
<reference evidence="1 2" key="1">
    <citation type="submission" date="2015-03" db="EMBL/GenBank/DDBJ databases">
        <authorList>
            <person name="McCorrison J."/>
            <person name="Sanka R."/>
            <person name="Adams M."/>
            <person name="Brinkac L."/>
            <person name="Nierman W."/>
            <person name="Sutton G."/>
            <person name="Nelson K."/>
            <person name="Kiedrowski L."/>
            <person name="Guerrero D."/>
            <person name="Bonomo R."/>
        </authorList>
    </citation>
    <scope>NUCLEOTIDE SEQUENCE [LARGE SCALE GENOMIC DNA]</scope>
    <source>
        <strain evidence="1 2">35699</strain>
    </source>
</reference>
<dbReference type="EMBL" id="JZYX01000022">
    <property type="protein sequence ID" value="KJN26693.1"/>
    <property type="molecule type" value="Genomic_DNA"/>
</dbReference>
<gene>
    <name evidence="1" type="ORF">SS37_11745</name>
</gene>
<evidence type="ECO:0000313" key="2">
    <source>
        <dbReference type="Proteomes" id="UP000033352"/>
    </source>
</evidence>
<protein>
    <recommendedName>
        <fullName evidence="3">DNA polymerase V</fullName>
    </recommendedName>
</protein>
<sequence>MPRTADIKTAFIAAIQLNPKGYQYLRTESFIEKLREYNWHFTRSDANAWIERYQQDFVDKTTDHSDNRYWILRNMGRVQ</sequence>
<dbReference type="OrthoDB" id="6546850at2"/>